<name>A0ABN8QME5_9CNID</name>
<sequence length="96" mass="11288">PNRYFTENSRWVPHGPGTRQVHPSLVANSTAKENGPTTSVVCTFFVYSHFNRLFQSFKIFHFQNEAKCKNFLVIMSPICMRIKRNVHIKAYQWPRT</sequence>
<organism evidence="1 2">
    <name type="scientific">Porites evermanni</name>
    <dbReference type="NCBI Taxonomy" id="104178"/>
    <lineage>
        <taxon>Eukaryota</taxon>
        <taxon>Metazoa</taxon>
        <taxon>Cnidaria</taxon>
        <taxon>Anthozoa</taxon>
        <taxon>Hexacorallia</taxon>
        <taxon>Scleractinia</taxon>
        <taxon>Fungiina</taxon>
        <taxon>Poritidae</taxon>
        <taxon>Porites</taxon>
    </lineage>
</organism>
<reference evidence="1 2" key="1">
    <citation type="submission" date="2022-05" db="EMBL/GenBank/DDBJ databases">
        <authorList>
            <consortium name="Genoscope - CEA"/>
            <person name="William W."/>
        </authorList>
    </citation>
    <scope>NUCLEOTIDE SEQUENCE [LARGE SCALE GENOMIC DNA]</scope>
</reference>
<proteinExistence type="predicted"/>
<feature type="non-terminal residue" evidence="1">
    <location>
        <position position="1"/>
    </location>
</feature>
<evidence type="ECO:0000313" key="1">
    <source>
        <dbReference type="EMBL" id="CAH3166718.1"/>
    </source>
</evidence>
<dbReference type="Proteomes" id="UP001159427">
    <property type="component" value="Unassembled WGS sequence"/>
</dbReference>
<gene>
    <name evidence="1" type="ORF">PEVE_00005811</name>
</gene>
<accession>A0ABN8QME5</accession>
<dbReference type="EMBL" id="CALNXI010001371">
    <property type="protein sequence ID" value="CAH3166718.1"/>
    <property type="molecule type" value="Genomic_DNA"/>
</dbReference>
<evidence type="ECO:0000313" key="2">
    <source>
        <dbReference type="Proteomes" id="UP001159427"/>
    </source>
</evidence>
<keyword evidence="2" id="KW-1185">Reference proteome</keyword>
<comment type="caution">
    <text evidence="1">The sequence shown here is derived from an EMBL/GenBank/DDBJ whole genome shotgun (WGS) entry which is preliminary data.</text>
</comment>
<protein>
    <submittedName>
        <fullName evidence="1">Uncharacterized protein</fullName>
    </submittedName>
</protein>